<evidence type="ECO:0000256" key="5">
    <source>
        <dbReference type="NCBIfam" id="TIGR01378"/>
    </source>
</evidence>
<dbReference type="InterPro" id="IPR041492">
    <property type="entry name" value="HAD_2"/>
</dbReference>
<keyword evidence="1 7" id="KW-0808">Transferase</keyword>
<proteinExistence type="predicted"/>
<dbReference type="GO" id="GO:0030975">
    <property type="term" value="F:thiamine binding"/>
    <property type="evidence" value="ECO:0007669"/>
    <property type="project" value="InterPro"/>
</dbReference>
<evidence type="ECO:0000313" key="7">
    <source>
        <dbReference type="EMBL" id="EGF22855.1"/>
    </source>
</evidence>
<dbReference type="Proteomes" id="UP000005947">
    <property type="component" value="Unassembled WGS sequence"/>
</dbReference>
<dbReference type="GO" id="GO:0009229">
    <property type="term" value="P:thiamine diphosphate biosynthetic process"/>
    <property type="evidence" value="ECO:0007669"/>
    <property type="project" value="InterPro"/>
</dbReference>
<dbReference type="SFLD" id="SFLDS00003">
    <property type="entry name" value="Haloacid_Dehalogenase"/>
    <property type="match status" value="1"/>
</dbReference>
<dbReference type="EMBL" id="ACGK02000003">
    <property type="protein sequence ID" value="EGF22855.1"/>
    <property type="molecule type" value="Genomic_DNA"/>
</dbReference>
<dbReference type="InterPro" id="IPR023214">
    <property type="entry name" value="HAD_sf"/>
</dbReference>
<dbReference type="NCBIfam" id="TIGR01509">
    <property type="entry name" value="HAD-SF-IA-v3"/>
    <property type="match status" value="1"/>
</dbReference>
<evidence type="ECO:0000256" key="3">
    <source>
        <dbReference type="ARBA" id="ARBA00022777"/>
    </source>
</evidence>
<dbReference type="NCBIfam" id="TIGR01378">
    <property type="entry name" value="thi_PPkinase"/>
    <property type="match status" value="1"/>
</dbReference>
<dbReference type="SUPFAM" id="SSF56784">
    <property type="entry name" value="HAD-like"/>
    <property type="match status" value="1"/>
</dbReference>
<dbReference type="SUPFAM" id="SSF63999">
    <property type="entry name" value="Thiamin pyrophosphokinase, catalytic domain"/>
    <property type="match status" value="1"/>
</dbReference>
<dbReference type="EC" id="2.7.6.2" evidence="5"/>
<comment type="caution">
    <text evidence="7">The sequence shown here is derived from an EMBL/GenBank/DDBJ whole genome shotgun (WGS) entry which is preliminary data.</text>
</comment>
<evidence type="ECO:0000313" key="8">
    <source>
        <dbReference type="Proteomes" id="UP000005947"/>
    </source>
</evidence>
<dbReference type="InterPro" id="IPR036759">
    <property type="entry name" value="TPK_catalytic_sf"/>
</dbReference>
<dbReference type="Pfam" id="PF04265">
    <property type="entry name" value="TPK_B1_binding"/>
    <property type="match status" value="1"/>
</dbReference>
<dbReference type="GO" id="GO:0016301">
    <property type="term" value="F:kinase activity"/>
    <property type="evidence" value="ECO:0007669"/>
    <property type="project" value="UniProtKB-KW"/>
</dbReference>
<dbReference type="InterPro" id="IPR023198">
    <property type="entry name" value="PGP-like_dom2"/>
</dbReference>
<dbReference type="SMART" id="SM00983">
    <property type="entry name" value="TPK_B1_binding"/>
    <property type="match status" value="1"/>
</dbReference>
<dbReference type="PANTHER" id="PTHR18901">
    <property type="entry name" value="2-DEOXYGLUCOSE-6-PHOSPHATE PHOSPHATASE 2"/>
    <property type="match status" value="1"/>
</dbReference>
<dbReference type="InterPro" id="IPR006282">
    <property type="entry name" value="Thi_PPkinase"/>
</dbReference>
<keyword evidence="4" id="KW-0067">ATP-binding</keyword>
<dbReference type="eggNOG" id="COG0637">
    <property type="taxonomic scope" value="Bacteria"/>
</dbReference>
<dbReference type="InterPro" id="IPR007371">
    <property type="entry name" value="TPK_catalytic"/>
</dbReference>
<dbReference type="InterPro" id="IPR036371">
    <property type="entry name" value="TPK_B1-bd_sf"/>
</dbReference>
<keyword evidence="2" id="KW-0547">Nucleotide-binding</keyword>
<accession>F1T6G1</accession>
<dbReference type="Gene3D" id="3.40.50.10240">
    <property type="entry name" value="Thiamin pyrophosphokinase, catalytic domain"/>
    <property type="match status" value="1"/>
</dbReference>
<organism evidence="7 8">
    <name type="scientific">Fannyhessea vaginae DSM 15829</name>
    <dbReference type="NCBI Taxonomy" id="525256"/>
    <lineage>
        <taxon>Bacteria</taxon>
        <taxon>Bacillati</taxon>
        <taxon>Actinomycetota</taxon>
        <taxon>Coriobacteriia</taxon>
        <taxon>Coriobacteriales</taxon>
        <taxon>Atopobiaceae</taxon>
        <taxon>Fannyhessea</taxon>
    </lineage>
</organism>
<dbReference type="RefSeq" id="WP_006303256.1">
    <property type="nucleotide sequence ID" value="NZ_ACGK02000003.1"/>
</dbReference>
<dbReference type="GO" id="GO:0005524">
    <property type="term" value="F:ATP binding"/>
    <property type="evidence" value="ECO:0007669"/>
    <property type="project" value="UniProtKB-KW"/>
</dbReference>
<dbReference type="InterPro" id="IPR007373">
    <property type="entry name" value="Thiamin_PyroPKinase_B1-bd"/>
</dbReference>
<sequence>MAIQAAIFDCDGTLLDTMDMWRNTTAQLLNSYGLELTKSLFDAIEPLTIVQTCDYIHTHCHVDASGDAVMQRFNEIIRNGYERSSVPLPGVCEFLQSLRAHGVRMVVASSTPKEHLEFALKRAGIFDFFERTFSTGGSIRSKEYPDIWEAAHTYLGTDASSTWVFEDTPFGVREAKAAKLNTVCIFDAHMQRDIETCKKFSDVFIHSYAELSYELLDDFEPLPDSCDVHQQGDLSDASADDVLSVLIVAGSPAPSSLKLVQKLARVNDYLIAADGGANVLYEAGIVPQVFCGDADSVNGDAYKWVTSCVEKKITFPREKYATDLQLALDCAVHEARRRRKLLHVTLTCASGGRADHALGVVGVLARAASYCPTIVEDSYTLQIISLRGRSHIHFAQTDIKKTVSVIALTPWTCISETGFKWNLSHYDLAQFSDEGISNVVEDSGATIVCHSGKAAVFIMHG</sequence>
<feature type="domain" description="Thiamin pyrophosphokinase thiamin-binding" evidence="6">
    <location>
        <begin position="388"/>
        <end position="455"/>
    </location>
</feature>
<dbReference type="AlphaFoldDB" id="F1T6G1"/>
<dbReference type="CDD" id="cd07995">
    <property type="entry name" value="TPK"/>
    <property type="match status" value="1"/>
</dbReference>
<dbReference type="PANTHER" id="PTHR18901:SF38">
    <property type="entry name" value="PSEUDOURIDINE-5'-PHOSPHATASE"/>
    <property type="match status" value="1"/>
</dbReference>
<dbReference type="GeneID" id="93210461"/>
<dbReference type="Pfam" id="PF13419">
    <property type="entry name" value="HAD_2"/>
    <property type="match status" value="1"/>
</dbReference>
<dbReference type="GO" id="GO:0016791">
    <property type="term" value="F:phosphatase activity"/>
    <property type="evidence" value="ECO:0007669"/>
    <property type="project" value="TreeGrafter"/>
</dbReference>
<keyword evidence="8" id="KW-1185">Reference proteome</keyword>
<dbReference type="InterPro" id="IPR036412">
    <property type="entry name" value="HAD-like_sf"/>
</dbReference>
<evidence type="ECO:0000259" key="6">
    <source>
        <dbReference type="SMART" id="SM00983"/>
    </source>
</evidence>
<dbReference type="Gene3D" id="3.40.50.1000">
    <property type="entry name" value="HAD superfamily/HAD-like"/>
    <property type="match status" value="1"/>
</dbReference>
<evidence type="ECO:0000256" key="2">
    <source>
        <dbReference type="ARBA" id="ARBA00022741"/>
    </source>
</evidence>
<gene>
    <name evidence="7" type="ORF">HMPREF0091_11052</name>
</gene>
<dbReference type="Pfam" id="PF04263">
    <property type="entry name" value="TPK_catalytic"/>
    <property type="match status" value="1"/>
</dbReference>
<reference evidence="7 8" key="1">
    <citation type="submission" date="2011-02" db="EMBL/GenBank/DDBJ databases">
        <authorList>
            <person name="Muzny D."/>
            <person name="Qin X."/>
            <person name="Buhay C."/>
            <person name="Dugan-Rocha S."/>
            <person name="Ding Y."/>
            <person name="Chen G."/>
            <person name="Hawes A."/>
            <person name="Holder M."/>
            <person name="Jhangiani S."/>
            <person name="Johnson A."/>
            <person name="Khan Z."/>
            <person name="Li Z."/>
            <person name="Liu W."/>
            <person name="Liu X."/>
            <person name="Perez L."/>
            <person name="Shen H."/>
            <person name="Wang Q."/>
            <person name="Watt J."/>
            <person name="Xi L."/>
            <person name="Xin Y."/>
            <person name="Zhou J."/>
            <person name="Deng J."/>
            <person name="Jiang H."/>
            <person name="Liu Y."/>
            <person name="Qu J."/>
            <person name="Song X.-Z."/>
            <person name="Zhang L."/>
            <person name="Villasana D."/>
            <person name="Johnson A."/>
            <person name="Liu J."/>
            <person name="Liyanage D."/>
            <person name="Lorensuhewa L."/>
            <person name="Robinson T."/>
            <person name="Song A."/>
            <person name="Song B.-B."/>
            <person name="Dinh H."/>
            <person name="Thornton R."/>
            <person name="Coyle M."/>
            <person name="Francisco L."/>
            <person name="Jackson L."/>
            <person name="Javaid M."/>
            <person name="Korchina V."/>
            <person name="Kovar C."/>
            <person name="Mata R."/>
            <person name="Mathew T."/>
            <person name="Ngo R."/>
            <person name="Nguyen L."/>
            <person name="Nguyen N."/>
            <person name="Okwuonu G."/>
            <person name="Ongeri F."/>
            <person name="Pham C."/>
            <person name="Simmons D."/>
            <person name="Wilczek-Boney K."/>
            <person name="Hale W."/>
            <person name="Jakkamsetti A."/>
            <person name="Pham P."/>
            <person name="Ruth R."/>
            <person name="San Lucas F."/>
            <person name="Warren J."/>
            <person name="Zhang J."/>
            <person name="Zhao Z."/>
            <person name="Zhou C."/>
            <person name="Zhu D."/>
            <person name="Lee S."/>
            <person name="Bess C."/>
            <person name="Blankenburg K."/>
            <person name="Forbes L."/>
            <person name="Fu Q."/>
            <person name="Gubbala S."/>
            <person name="Hirani K."/>
            <person name="Jayaseelan J.C."/>
            <person name="Lara F."/>
            <person name="Munidasa M."/>
            <person name="Palculict T."/>
            <person name="Patil S."/>
            <person name="Pu L.-L."/>
            <person name="Saada N."/>
            <person name="Tang L."/>
            <person name="Weissenberger G."/>
            <person name="Zhu Y."/>
            <person name="Hemphill L."/>
            <person name="Shang Y."/>
            <person name="Youmans B."/>
            <person name="Ayvaz T."/>
            <person name="Ross M."/>
            <person name="Santibanez J."/>
            <person name="Aqrawi P."/>
            <person name="Gross S."/>
            <person name="Joshi V."/>
            <person name="Fowler G."/>
            <person name="Nazareth L."/>
            <person name="Reid J."/>
            <person name="Worley K."/>
            <person name="Petrosino J."/>
            <person name="Highlander S."/>
            <person name="Gibbs R."/>
        </authorList>
    </citation>
    <scope>NUCLEOTIDE SEQUENCE [LARGE SCALE GENOMIC DNA]</scope>
    <source>
        <strain evidence="7 8">DSM 15829</strain>
    </source>
</reference>
<name>F1T6G1_9ACTN</name>
<dbReference type="SUPFAM" id="SSF63862">
    <property type="entry name" value="Thiamin pyrophosphokinase, substrate-binding domain"/>
    <property type="match status" value="1"/>
</dbReference>
<dbReference type="InterPro" id="IPR006439">
    <property type="entry name" value="HAD-SF_hydro_IA"/>
</dbReference>
<protein>
    <recommendedName>
        <fullName evidence="5">Thiamine diphosphokinase</fullName>
        <ecNumber evidence="5">2.7.6.2</ecNumber>
    </recommendedName>
</protein>
<dbReference type="eggNOG" id="COG1564">
    <property type="taxonomic scope" value="Bacteria"/>
</dbReference>
<dbReference type="SFLD" id="SFLDG01129">
    <property type="entry name" value="C1.5:_HAD__Beta-PGM__Phosphata"/>
    <property type="match status" value="1"/>
</dbReference>
<dbReference type="Gene3D" id="1.10.150.240">
    <property type="entry name" value="Putative phosphatase, domain 2"/>
    <property type="match status" value="1"/>
</dbReference>
<keyword evidence="3 7" id="KW-0418">Kinase</keyword>
<evidence type="ECO:0000256" key="1">
    <source>
        <dbReference type="ARBA" id="ARBA00022679"/>
    </source>
</evidence>
<dbReference type="GO" id="GO:0004788">
    <property type="term" value="F:thiamine diphosphokinase activity"/>
    <property type="evidence" value="ECO:0007669"/>
    <property type="project" value="UniProtKB-UniRule"/>
</dbReference>
<evidence type="ECO:0000256" key="4">
    <source>
        <dbReference type="ARBA" id="ARBA00022840"/>
    </source>
</evidence>
<dbReference type="GO" id="GO:0006772">
    <property type="term" value="P:thiamine metabolic process"/>
    <property type="evidence" value="ECO:0007669"/>
    <property type="project" value="UniProtKB-UniRule"/>
</dbReference>
<dbReference type="OrthoDB" id="9797743at2"/>